<dbReference type="Proteomes" id="UP001345963">
    <property type="component" value="Unassembled WGS sequence"/>
</dbReference>
<evidence type="ECO:0000313" key="2">
    <source>
        <dbReference type="EMBL" id="MED6248463.1"/>
    </source>
</evidence>
<organism evidence="2 3">
    <name type="scientific">Ataeniobius toweri</name>
    <dbReference type="NCBI Taxonomy" id="208326"/>
    <lineage>
        <taxon>Eukaryota</taxon>
        <taxon>Metazoa</taxon>
        <taxon>Chordata</taxon>
        <taxon>Craniata</taxon>
        <taxon>Vertebrata</taxon>
        <taxon>Euteleostomi</taxon>
        <taxon>Actinopterygii</taxon>
        <taxon>Neopterygii</taxon>
        <taxon>Teleostei</taxon>
        <taxon>Neoteleostei</taxon>
        <taxon>Acanthomorphata</taxon>
        <taxon>Ovalentaria</taxon>
        <taxon>Atherinomorphae</taxon>
        <taxon>Cyprinodontiformes</taxon>
        <taxon>Goodeidae</taxon>
        <taxon>Ataeniobius</taxon>
    </lineage>
</organism>
<evidence type="ECO:0000256" key="1">
    <source>
        <dbReference type="SAM" id="MobiDB-lite"/>
    </source>
</evidence>
<protein>
    <submittedName>
        <fullName evidence="2">Uncharacterized protein</fullName>
    </submittedName>
</protein>
<comment type="caution">
    <text evidence="2">The sequence shown here is derived from an EMBL/GenBank/DDBJ whole genome shotgun (WGS) entry which is preliminary data.</text>
</comment>
<reference evidence="2 3" key="1">
    <citation type="submission" date="2021-07" db="EMBL/GenBank/DDBJ databases">
        <authorList>
            <person name="Palmer J.M."/>
        </authorList>
    </citation>
    <scope>NUCLEOTIDE SEQUENCE [LARGE SCALE GENOMIC DNA]</scope>
    <source>
        <strain evidence="2 3">AT_MEX2019</strain>
        <tissue evidence="2">Muscle</tissue>
    </source>
</reference>
<sequence length="113" mass="13449">MRLFYFHRAALNCWCTSSQNGALVATGCLHICQVKIPDFPEERKEERKEEQRCEKVAGHKGRTEERRARINEDLRKEKERTQFIKEGRKNIRKEDTKRKEENKGTRKEGGMKQ</sequence>
<proteinExistence type="predicted"/>
<accession>A0ABU7BDI6</accession>
<dbReference type="PROSITE" id="PS51257">
    <property type="entry name" value="PROKAR_LIPOPROTEIN"/>
    <property type="match status" value="1"/>
</dbReference>
<name>A0ABU7BDI6_9TELE</name>
<gene>
    <name evidence="2" type="ORF">ATANTOWER_000702</name>
</gene>
<keyword evidence="3" id="KW-1185">Reference proteome</keyword>
<dbReference type="EMBL" id="JAHUTI010050242">
    <property type="protein sequence ID" value="MED6248463.1"/>
    <property type="molecule type" value="Genomic_DNA"/>
</dbReference>
<feature type="region of interest" description="Disordered" evidence="1">
    <location>
        <begin position="40"/>
        <end position="113"/>
    </location>
</feature>
<evidence type="ECO:0000313" key="3">
    <source>
        <dbReference type="Proteomes" id="UP001345963"/>
    </source>
</evidence>